<protein>
    <recommendedName>
        <fullName evidence="5">Aldose 1-epimerase</fullName>
        <ecNumber evidence="5">5.1.3.3</ecNumber>
    </recommendedName>
</protein>
<evidence type="ECO:0000313" key="8">
    <source>
        <dbReference type="Proteomes" id="UP001279660"/>
    </source>
</evidence>
<keyword evidence="6" id="KW-0732">Signal</keyword>
<dbReference type="Proteomes" id="UP001279660">
    <property type="component" value="Unassembled WGS sequence"/>
</dbReference>
<accession>A0ABU4PL77</accession>
<dbReference type="SUPFAM" id="SSF74650">
    <property type="entry name" value="Galactose mutarotase-like"/>
    <property type="match status" value="1"/>
</dbReference>
<dbReference type="GO" id="GO:0016853">
    <property type="term" value="F:isomerase activity"/>
    <property type="evidence" value="ECO:0007669"/>
    <property type="project" value="UniProtKB-KW"/>
</dbReference>
<dbReference type="EC" id="5.1.3.3" evidence="5"/>
<dbReference type="NCBIfam" id="NF008277">
    <property type="entry name" value="PRK11055.1"/>
    <property type="match status" value="1"/>
</dbReference>
<evidence type="ECO:0000256" key="4">
    <source>
        <dbReference type="ARBA" id="ARBA00023277"/>
    </source>
</evidence>
<dbReference type="InterPro" id="IPR015443">
    <property type="entry name" value="Aldose_1-epimerase"/>
</dbReference>
<comment type="similarity">
    <text evidence="2 5">Belongs to the aldose epimerase family.</text>
</comment>
<evidence type="ECO:0000256" key="1">
    <source>
        <dbReference type="ARBA" id="ARBA00005028"/>
    </source>
</evidence>
<keyword evidence="3 5" id="KW-0413">Isomerase</keyword>
<evidence type="ECO:0000256" key="6">
    <source>
        <dbReference type="SAM" id="SignalP"/>
    </source>
</evidence>
<comment type="caution">
    <text evidence="7">The sequence shown here is derived from an EMBL/GenBank/DDBJ whole genome shotgun (WGS) entry which is preliminary data.</text>
</comment>
<dbReference type="Gene3D" id="2.70.98.10">
    <property type="match status" value="1"/>
</dbReference>
<keyword evidence="8" id="KW-1185">Reference proteome</keyword>
<dbReference type="PANTHER" id="PTHR10091">
    <property type="entry name" value="ALDOSE-1-EPIMERASE"/>
    <property type="match status" value="1"/>
</dbReference>
<dbReference type="CDD" id="cd09019">
    <property type="entry name" value="galactose_mutarotase_like"/>
    <property type="match status" value="1"/>
</dbReference>
<dbReference type="InterPro" id="IPR014718">
    <property type="entry name" value="GH-type_carb-bd"/>
</dbReference>
<evidence type="ECO:0000256" key="3">
    <source>
        <dbReference type="ARBA" id="ARBA00023235"/>
    </source>
</evidence>
<dbReference type="InterPro" id="IPR047215">
    <property type="entry name" value="Galactose_mutarotase-like"/>
</dbReference>
<reference evidence="7 8" key="1">
    <citation type="submission" date="2023-11" db="EMBL/GenBank/DDBJ databases">
        <title>MicrobeMod: A computational toolkit for identifying prokaryotic methylation and restriction-modification with nanopore sequencing.</title>
        <authorList>
            <person name="Crits-Christoph A."/>
            <person name="Kang S.C."/>
            <person name="Lee H."/>
            <person name="Ostrov N."/>
        </authorList>
    </citation>
    <scope>NUCLEOTIDE SEQUENCE [LARGE SCALE GENOMIC DNA]</scope>
    <source>
        <strain evidence="7 8">ATCC 14820</strain>
    </source>
</reference>
<name>A0ABU4PL77_9SPHN</name>
<proteinExistence type="inferred from homology"/>
<gene>
    <name evidence="7" type="ORF">SIL82_11780</name>
</gene>
<organism evidence="7 8">
    <name type="scientific">Sphingomonas echinoides</name>
    <dbReference type="NCBI Taxonomy" id="59803"/>
    <lineage>
        <taxon>Bacteria</taxon>
        <taxon>Pseudomonadati</taxon>
        <taxon>Pseudomonadota</taxon>
        <taxon>Alphaproteobacteria</taxon>
        <taxon>Sphingomonadales</taxon>
        <taxon>Sphingomonadaceae</taxon>
        <taxon>Sphingomonas</taxon>
    </lineage>
</organism>
<dbReference type="Pfam" id="PF01263">
    <property type="entry name" value="Aldose_epim"/>
    <property type="match status" value="1"/>
</dbReference>
<dbReference type="PANTHER" id="PTHR10091:SF0">
    <property type="entry name" value="GALACTOSE MUTAROTASE"/>
    <property type="match status" value="1"/>
</dbReference>
<feature type="signal peptide" evidence="6">
    <location>
        <begin position="1"/>
        <end position="27"/>
    </location>
</feature>
<evidence type="ECO:0000313" key="7">
    <source>
        <dbReference type="EMBL" id="MDX5984943.1"/>
    </source>
</evidence>
<dbReference type="EMBL" id="JAWXXV010000001">
    <property type="protein sequence ID" value="MDX5984943.1"/>
    <property type="molecule type" value="Genomic_DNA"/>
</dbReference>
<dbReference type="PIRSF" id="PIRSF005096">
    <property type="entry name" value="GALM"/>
    <property type="match status" value="1"/>
</dbReference>
<feature type="chain" id="PRO_5045136129" description="Aldose 1-epimerase" evidence="6">
    <location>
        <begin position="28"/>
        <end position="383"/>
    </location>
</feature>
<sequence length="383" mass="40620">MRHNGLGWTKTTLLAALATCAATPAFAASAERRPFGTLADGTAVEAVTLKGANGVSATIISFGATLQALKAPDRDGKLADVELGYDDLQSYVDHPNFWGASVGRYANRIADGRFTLDGKSIQLAQNDKSNSLHGGTKGFDKLPWRVVSVTSGPTARVTFALTSAAGDQGYPGTLAVTATYALDDTGNLTIDYDATSDAPTIVNLTNHAIFNLAGDGAPQGALQHRLTIPAARYTPVNAQLIPTGVLKPVAGSVFDFTHGRVLQDGIRDGTDPQIVFGRGYDHNFVLDAGRTKEPKLAARLEDPASGRVLEVLTTEPGVQLYTGNFLDGTLIGKSGHLYRMGDGIALEPQLFPDTPNQPAFGSARVDPAHPYHHRMIFRLSTTH</sequence>
<comment type="catalytic activity">
    <reaction evidence="5">
        <text>alpha-D-glucose = beta-D-glucose</text>
        <dbReference type="Rhea" id="RHEA:10264"/>
        <dbReference type="ChEBI" id="CHEBI:15903"/>
        <dbReference type="ChEBI" id="CHEBI:17925"/>
        <dbReference type="EC" id="5.1.3.3"/>
    </reaction>
</comment>
<dbReference type="RefSeq" id="WP_010402686.1">
    <property type="nucleotide sequence ID" value="NZ_JAWXXV010000001.1"/>
</dbReference>
<evidence type="ECO:0000256" key="2">
    <source>
        <dbReference type="ARBA" id="ARBA00006206"/>
    </source>
</evidence>
<comment type="pathway">
    <text evidence="1 5">Carbohydrate metabolism; hexose metabolism.</text>
</comment>
<evidence type="ECO:0000256" key="5">
    <source>
        <dbReference type="PIRNR" id="PIRNR005096"/>
    </source>
</evidence>
<dbReference type="InterPro" id="IPR008183">
    <property type="entry name" value="Aldose_1/G6P_1-epimerase"/>
</dbReference>
<dbReference type="InterPro" id="IPR011013">
    <property type="entry name" value="Gal_mutarotase_sf_dom"/>
</dbReference>
<keyword evidence="4 5" id="KW-0119">Carbohydrate metabolism</keyword>